<dbReference type="Pfam" id="PF14246">
    <property type="entry name" value="TetR_C_7"/>
    <property type="match status" value="1"/>
</dbReference>
<evidence type="ECO:0000259" key="4">
    <source>
        <dbReference type="PROSITE" id="PS50977"/>
    </source>
</evidence>
<sequence>MTLDLEEPQSAVATLNPKKARRGSGGRPSQEEAVRRDARLVEIAAAMFMERGFDATTIDAVAEAASVGKATLYARYRDKAALFAAVFQRQIDRWLAVSAPDSLPSGARVEDVLVAMGRRMVDAALAPEAIAINRIVTAQALRFPDLARMVQREGWQRSSAAVAAVIDRFVIDGQITVDDSNLAADLFLALVLGRLSRLAMLGIETDAEEIERRVEAAVSLFLNGISGLCRGRRETPSASSTTSDRVRG</sequence>
<dbReference type="GO" id="GO:0000976">
    <property type="term" value="F:transcription cis-regulatory region binding"/>
    <property type="evidence" value="ECO:0007669"/>
    <property type="project" value="TreeGrafter"/>
</dbReference>
<dbReference type="InterPro" id="IPR039536">
    <property type="entry name" value="TetR_C_Proteobacteria"/>
</dbReference>
<dbReference type="Gene3D" id="1.10.10.60">
    <property type="entry name" value="Homeodomain-like"/>
    <property type="match status" value="1"/>
</dbReference>
<dbReference type="InterPro" id="IPR001647">
    <property type="entry name" value="HTH_TetR"/>
</dbReference>
<gene>
    <name evidence="5" type="ORF">D3272_24355</name>
</gene>
<evidence type="ECO:0000313" key="5">
    <source>
        <dbReference type="EMBL" id="RYB01750.1"/>
    </source>
</evidence>
<evidence type="ECO:0000256" key="3">
    <source>
        <dbReference type="SAM" id="MobiDB-lite"/>
    </source>
</evidence>
<comment type="caution">
    <text evidence="5">The sequence shown here is derived from an EMBL/GenBank/DDBJ whole genome shotgun (WGS) entry which is preliminary data.</text>
</comment>
<dbReference type="Gene3D" id="1.10.357.10">
    <property type="entry name" value="Tetracycline Repressor, domain 2"/>
    <property type="match status" value="1"/>
</dbReference>
<accession>A0A4Q2R8H3</accession>
<dbReference type="AlphaFoldDB" id="A0A4Q2R8H3"/>
<dbReference type="InterPro" id="IPR036271">
    <property type="entry name" value="Tet_transcr_reg_TetR-rel_C_sf"/>
</dbReference>
<protein>
    <submittedName>
        <fullName evidence="5">TetR/AcrR family transcriptional regulator</fullName>
    </submittedName>
</protein>
<dbReference type="PRINTS" id="PR00455">
    <property type="entry name" value="HTHTETR"/>
</dbReference>
<keyword evidence="6" id="KW-1185">Reference proteome</keyword>
<feature type="region of interest" description="Disordered" evidence="3">
    <location>
        <begin position="1"/>
        <end position="34"/>
    </location>
</feature>
<feature type="domain" description="HTH tetR-type" evidence="4">
    <location>
        <begin position="34"/>
        <end position="94"/>
    </location>
</feature>
<dbReference type="SUPFAM" id="SSF46689">
    <property type="entry name" value="Homeodomain-like"/>
    <property type="match status" value="1"/>
</dbReference>
<organism evidence="5 6">
    <name type="scientific">Lichenibacterium ramalinae</name>
    <dbReference type="NCBI Taxonomy" id="2316527"/>
    <lineage>
        <taxon>Bacteria</taxon>
        <taxon>Pseudomonadati</taxon>
        <taxon>Pseudomonadota</taxon>
        <taxon>Alphaproteobacteria</taxon>
        <taxon>Hyphomicrobiales</taxon>
        <taxon>Lichenihabitantaceae</taxon>
        <taxon>Lichenibacterium</taxon>
    </lineage>
</organism>
<dbReference type="Pfam" id="PF00440">
    <property type="entry name" value="TetR_N"/>
    <property type="match status" value="1"/>
</dbReference>
<evidence type="ECO:0000313" key="6">
    <source>
        <dbReference type="Proteomes" id="UP000289411"/>
    </source>
</evidence>
<dbReference type="InterPro" id="IPR009057">
    <property type="entry name" value="Homeodomain-like_sf"/>
</dbReference>
<dbReference type="RefSeq" id="WP_129221843.1">
    <property type="nucleotide sequence ID" value="NZ_QYBC01000029.1"/>
</dbReference>
<feature type="DNA-binding region" description="H-T-H motif" evidence="2">
    <location>
        <begin position="57"/>
        <end position="76"/>
    </location>
</feature>
<dbReference type="Proteomes" id="UP000289411">
    <property type="component" value="Unassembled WGS sequence"/>
</dbReference>
<dbReference type="EMBL" id="QYBC01000029">
    <property type="protein sequence ID" value="RYB01750.1"/>
    <property type="molecule type" value="Genomic_DNA"/>
</dbReference>
<name>A0A4Q2R8H3_9HYPH</name>
<dbReference type="PANTHER" id="PTHR30055:SF146">
    <property type="entry name" value="HTH-TYPE TRANSCRIPTIONAL DUAL REGULATOR CECR"/>
    <property type="match status" value="1"/>
</dbReference>
<dbReference type="OrthoDB" id="9816431at2"/>
<evidence type="ECO:0000256" key="2">
    <source>
        <dbReference type="PROSITE-ProRule" id="PRU00335"/>
    </source>
</evidence>
<dbReference type="SUPFAM" id="SSF48498">
    <property type="entry name" value="Tetracyclin repressor-like, C-terminal domain"/>
    <property type="match status" value="1"/>
</dbReference>
<dbReference type="PANTHER" id="PTHR30055">
    <property type="entry name" value="HTH-TYPE TRANSCRIPTIONAL REGULATOR RUTR"/>
    <property type="match status" value="1"/>
</dbReference>
<dbReference type="PROSITE" id="PS50977">
    <property type="entry name" value="HTH_TETR_2"/>
    <property type="match status" value="1"/>
</dbReference>
<keyword evidence="1 2" id="KW-0238">DNA-binding</keyword>
<dbReference type="InterPro" id="IPR050109">
    <property type="entry name" value="HTH-type_TetR-like_transc_reg"/>
</dbReference>
<reference evidence="5 6" key="2">
    <citation type="submission" date="2019-02" db="EMBL/GenBank/DDBJ databases">
        <title>'Lichenibacterium ramalinii' gen. nov. sp. nov., 'Lichenibacterium minor' gen. nov. sp. nov.</title>
        <authorList>
            <person name="Pankratov T."/>
        </authorList>
    </citation>
    <scope>NUCLEOTIDE SEQUENCE [LARGE SCALE GENOMIC DNA]</scope>
    <source>
        <strain evidence="5 6">RmlP001</strain>
    </source>
</reference>
<dbReference type="GO" id="GO:0003700">
    <property type="term" value="F:DNA-binding transcription factor activity"/>
    <property type="evidence" value="ECO:0007669"/>
    <property type="project" value="TreeGrafter"/>
</dbReference>
<proteinExistence type="predicted"/>
<reference evidence="5 6" key="1">
    <citation type="submission" date="2018-09" db="EMBL/GenBank/DDBJ databases">
        <authorList>
            <person name="Grouzdev D.S."/>
            <person name="Krutkina M.S."/>
        </authorList>
    </citation>
    <scope>NUCLEOTIDE SEQUENCE [LARGE SCALE GENOMIC DNA]</scope>
    <source>
        <strain evidence="5 6">RmlP001</strain>
    </source>
</reference>
<evidence type="ECO:0000256" key="1">
    <source>
        <dbReference type="ARBA" id="ARBA00023125"/>
    </source>
</evidence>